<dbReference type="Proteomes" id="UP000324800">
    <property type="component" value="Unassembled WGS sequence"/>
</dbReference>
<evidence type="ECO:0000313" key="2">
    <source>
        <dbReference type="Proteomes" id="UP000324800"/>
    </source>
</evidence>
<accession>A0A5J4WXE7</accession>
<dbReference type="AlphaFoldDB" id="A0A5J4WXE7"/>
<sequence length="325" mass="35522">MLWKVSDRQRSDGAATIFQSTKHQKIEPLTSAVSASYRLGVSCFWSIIKSIFFSIIGKNQAGYYYIANVINKLFILEKDIIVYILVPDIGQLVDQVLRTVDASSQPLQLIIQIAQQIFVGAVTLFKSEIISGFSAGFIQQAKQKGPQAVENPNQNFSLWLALYFCDAYFMSAASAVVAVSIPQVLAGLVIVQLTQQVQTQQQIALPLAPNGALVYLIPPEVKVLLGQSKNSCLDSANDQGSIVKVRNTSISAEYDETQSECEAFNKQDKQSDTLNDIYSAKWVAQVFHKVMGAVSGPLCAINPSAGMITREIRTAAGGTSKFLNR</sequence>
<name>A0A5J4WXE7_9EUKA</name>
<proteinExistence type="predicted"/>
<reference evidence="1 2" key="1">
    <citation type="submission" date="2019-03" db="EMBL/GenBank/DDBJ databases">
        <title>Single cell metagenomics reveals metabolic interactions within the superorganism composed of flagellate Streblomastix strix and complex community of Bacteroidetes bacteria on its surface.</title>
        <authorList>
            <person name="Treitli S.C."/>
            <person name="Kolisko M."/>
            <person name="Husnik F."/>
            <person name="Keeling P."/>
            <person name="Hampl V."/>
        </authorList>
    </citation>
    <scope>NUCLEOTIDE SEQUENCE [LARGE SCALE GENOMIC DNA]</scope>
    <source>
        <strain evidence="1">ST1C</strain>
    </source>
</reference>
<dbReference type="EMBL" id="SNRW01000732">
    <property type="protein sequence ID" value="KAA6399531.1"/>
    <property type="molecule type" value="Genomic_DNA"/>
</dbReference>
<protein>
    <submittedName>
        <fullName evidence="1">Uncharacterized protein</fullName>
    </submittedName>
</protein>
<gene>
    <name evidence="1" type="ORF">EZS28_004941</name>
</gene>
<organism evidence="1 2">
    <name type="scientific">Streblomastix strix</name>
    <dbReference type="NCBI Taxonomy" id="222440"/>
    <lineage>
        <taxon>Eukaryota</taxon>
        <taxon>Metamonada</taxon>
        <taxon>Preaxostyla</taxon>
        <taxon>Oxymonadida</taxon>
        <taxon>Streblomastigidae</taxon>
        <taxon>Streblomastix</taxon>
    </lineage>
</organism>
<comment type="caution">
    <text evidence="1">The sequence shown here is derived from an EMBL/GenBank/DDBJ whole genome shotgun (WGS) entry which is preliminary data.</text>
</comment>
<evidence type="ECO:0000313" key="1">
    <source>
        <dbReference type="EMBL" id="KAA6399531.1"/>
    </source>
</evidence>